<keyword evidence="2" id="KW-1185">Reference proteome</keyword>
<gene>
    <name evidence="1" type="ORF">ACFYU5_18815</name>
</gene>
<comment type="caution">
    <text evidence="1">The sequence shown here is derived from an EMBL/GenBank/DDBJ whole genome shotgun (WGS) entry which is preliminary data.</text>
</comment>
<name>A0ABW6P5N7_9NOCA</name>
<evidence type="ECO:0000313" key="1">
    <source>
        <dbReference type="EMBL" id="MFF0498465.1"/>
    </source>
</evidence>
<dbReference type="Proteomes" id="UP001601442">
    <property type="component" value="Unassembled WGS sequence"/>
</dbReference>
<accession>A0ABW6P5N7</accession>
<dbReference type="EMBL" id="JBIAMT010000003">
    <property type="protein sequence ID" value="MFF0498465.1"/>
    <property type="molecule type" value="Genomic_DNA"/>
</dbReference>
<sequence length="56" mass="6492">MLNKYIIRKQGTAFFPWVVMTPGGTLHFQPTFEHAIDVVDHLLGHHHARRRAEQKG</sequence>
<protein>
    <submittedName>
        <fullName evidence="1">Uncharacterized protein</fullName>
    </submittedName>
</protein>
<reference evidence="1 2" key="1">
    <citation type="submission" date="2024-10" db="EMBL/GenBank/DDBJ databases">
        <title>The Natural Products Discovery Center: Release of the First 8490 Sequenced Strains for Exploring Actinobacteria Biosynthetic Diversity.</title>
        <authorList>
            <person name="Kalkreuter E."/>
            <person name="Kautsar S.A."/>
            <person name="Yang D."/>
            <person name="Bader C.D."/>
            <person name="Teijaro C.N."/>
            <person name="Fluegel L."/>
            <person name="Davis C.M."/>
            <person name="Simpson J.R."/>
            <person name="Lauterbach L."/>
            <person name="Steele A.D."/>
            <person name="Gui C."/>
            <person name="Meng S."/>
            <person name="Li G."/>
            <person name="Viehrig K."/>
            <person name="Ye F."/>
            <person name="Su P."/>
            <person name="Kiefer A.F."/>
            <person name="Nichols A."/>
            <person name="Cepeda A.J."/>
            <person name="Yan W."/>
            <person name="Fan B."/>
            <person name="Jiang Y."/>
            <person name="Adhikari A."/>
            <person name="Zheng C.-J."/>
            <person name="Schuster L."/>
            <person name="Cowan T.M."/>
            <person name="Smanski M.J."/>
            <person name="Chevrette M.G."/>
            <person name="De Carvalho L.P.S."/>
            <person name="Shen B."/>
        </authorList>
    </citation>
    <scope>NUCLEOTIDE SEQUENCE [LARGE SCALE GENOMIC DNA]</scope>
    <source>
        <strain evidence="1 2">NPDC004119</strain>
    </source>
</reference>
<organism evidence="1 2">
    <name type="scientific">Nocardia aobensis</name>
    <dbReference type="NCBI Taxonomy" id="257277"/>
    <lineage>
        <taxon>Bacteria</taxon>
        <taxon>Bacillati</taxon>
        <taxon>Actinomycetota</taxon>
        <taxon>Actinomycetes</taxon>
        <taxon>Mycobacteriales</taxon>
        <taxon>Nocardiaceae</taxon>
        <taxon>Nocardia</taxon>
    </lineage>
</organism>
<dbReference type="RefSeq" id="WP_387395899.1">
    <property type="nucleotide sequence ID" value="NZ_JBIAMT010000003.1"/>
</dbReference>
<proteinExistence type="predicted"/>
<evidence type="ECO:0000313" key="2">
    <source>
        <dbReference type="Proteomes" id="UP001601442"/>
    </source>
</evidence>